<dbReference type="GO" id="GO:1902660">
    <property type="term" value="P:negative regulation of glucose mediated signaling pathway"/>
    <property type="evidence" value="ECO:0007669"/>
    <property type="project" value="TreeGrafter"/>
</dbReference>
<dbReference type="InterPro" id="IPR000396">
    <property type="entry name" value="Pdiesterase2"/>
</dbReference>
<sequence>MIVRILGCSGGIGGANLRTTSMLVDHDVLIDAGTGVGDLSLAELTRIDHIFLTHSHLDHVASIPFLVDTVGDLREAPLTVWALPETIDALRKHVFNWVIWPDFSEIPTLEAPRLVFRPLAVGQVVEVGARKLTVLPANHTVPAVGYALEAGSGSFVFTGDTTAHPPLWEAINRLKNLRYLVIETAFSDSEADLAERSRHINPSMLARELANLRSRPEVFVTHLKPSQIDLIMAEVTLRAADFKPQMLRGDKVFVL</sequence>
<dbReference type="SUPFAM" id="SSF56281">
    <property type="entry name" value="Metallo-hydrolase/oxidoreductase"/>
    <property type="match status" value="1"/>
</dbReference>
<accession>A0A9D7E217</accession>
<evidence type="ECO:0000313" key="2">
    <source>
        <dbReference type="EMBL" id="MBK6975135.1"/>
    </source>
</evidence>
<dbReference type="GO" id="GO:0047555">
    <property type="term" value="F:3',5'-cyclic-GMP phosphodiesterase activity"/>
    <property type="evidence" value="ECO:0007669"/>
    <property type="project" value="TreeGrafter"/>
</dbReference>
<evidence type="ECO:0000313" key="3">
    <source>
        <dbReference type="Proteomes" id="UP000807785"/>
    </source>
</evidence>
<dbReference type="Proteomes" id="UP000807785">
    <property type="component" value="Unassembled WGS sequence"/>
</dbReference>
<dbReference type="Gene3D" id="3.60.15.10">
    <property type="entry name" value="Ribonuclease Z/Hydroxyacylglutathione hydrolase-like"/>
    <property type="match status" value="1"/>
</dbReference>
<feature type="domain" description="Metallo-beta-lactamase" evidence="1">
    <location>
        <begin position="18"/>
        <end position="189"/>
    </location>
</feature>
<dbReference type="PANTHER" id="PTHR28283:SF1">
    <property type="entry name" value="3',5'-CYCLIC-NUCLEOTIDE PHOSPHODIESTERASE 1"/>
    <property type="match status" value="1"/>
</dbReference>
<comment type="caution">
    <text evidence="2">The sequence shown here is derived from an EMBL/GenBank/DDBJ whole genome shotgun (WGS) entry which is preliminary data.</text>
</comment>
<reference evidence="2" key="1">
    <citation type="submission" date="2020-10" db="EMBL/GenBank/DDBJ databases">
        <title>Connecting structure to function with the recovery of over 1000 high-quality activated sludge metagenome-assembled genomes encoding full-length rRNA genes using long-read sequencing.</title>
        <authorList>
            <person name="Singleton C.M."/>
            <person name="Petriglieri F."/>
            <person name="Kristensen J.M."/>
            <person name="Kirkegaard R.H."/>
            <person name="Michaelsen T.Y."/>
            <person name="Andersen M.H."/>
            <person name="Karst S.M."/>
            <person name="Dueholm M.S."/>
            <person name="Nielsen P.H."/>
            <person name="Albertsen M."/>
        </authorList>
    </citation>
    <scope>NUCLEOTIDE SEQUENCE</scope>
    <source>
        <strain evidence="2">Bjer_18-Q3-R1-45_BAT3C.347</strain>
    </source>
</reference>
<dbReference type="PANTHER" id="PTHR28283">
    <property type="entry name" value="3',5'-CYCLIC-NUCLEOTIDE PHOSPHODIESTERASE 1"/>
    <property type="match status" value="1"/>
</dbReference>
<dbReference type="SMART" id="SM00849">
    <property type="entry name" value="Lactamase_B"/>
    <property type="match status" value="1"/>
</dbReference>
<dbReference type="InterPro" id="IPR036866">
    <property type="entry name" value="RibonucZ/Hydroxyglut_hydro"/>
</dbReference>
<dbReference type="InterPro" id="IPR001279">
    <property type="entry name" value="Metallo-B-lactamas"/>
</dbReference>
<dbReference type="CDD" id="cd07735">
    <property type="entry name" value="class_II_PDE_MBL-fold"/>
    <property type="match status" value="1"/>
</dbReference>
<dbReference type="GO" id="GO:0006198">
    <property type="term" value="P:cAMP catabolic process"/>
    <property type="evidence" value="ECO:0007669"/>
    <property type="project" value="InterPro"/>
</dbReference>
<dbReference type="AlphaFoldDB" id="A0A9D7E217"/>
<dbReference type="EMBL" id="JADJEV010000005">
    <property type="protein sequence ID" value="MBK6975135.1"/>
    <property type="molecule type" value="Genomic_DNA"/>
</dbReference>
<dbReference type="PRINTS" id="PR00388">
    <property type="entry name" value="PDIESTERASE2"/>
</dbReference>
<organism evidence="2 3">
    <name type="scientific">Candidatus Methylophosphatis roskildensis</name>
    <dbReference type="NCBI Taxonomy" id="2899263"/>
    <lineage>
        <taxon>Bacteria</taxon>
        <taxon>Pseudomonadati</taxon>
        <taxon>Pseudomonadota</taxon>
        <taxon>Betaproteobacteria</taxon>
        <taxon>Nitrosomonadales</taxon>
        <taxon>Sterolibacteriaceae</taxon>
        <taxon>Candidatus Methylophosphatis</taxon>
    </lineage>
</organism>
<gene>
    <name evidence="2" type="ORF">IPH26_20090</name>
</gene>
<dbReference type="GO" id="GO:0004115">
    <property type="term" value="F:3',5'-cyclic-AMP phosphodiesterase activity"/>
    <property type="evidence" value="ECO:0007669"/>
    <property type="project" value="InterPro"/>
</dbReference>
<evidence type="ECO:0000259" key="1">
    <source>
        <dbReference type="SMART" id="SM00849"/>
    </source>
</evidence>
<protein>
    <submittedName>
        <fullName evidence="2">3',5'-cyclic-nucleotide phosphodiesterase</fullName>
    </submittedName>
</protein>
<name>A0A9D7E217_9PROT</name>
<proteinExistence type="predicted"/>
<dbReference type="Pfam" id="PF12706">
    <property type="entry name" value="Lactamase_B_2"/>
    <property type="match status" value="1"/>
</dbReference>